<evidence type="ECO:0000313" key="2">
    <source>
        <dbReference type="EMBL" id="OGF25188.1"/>
    </source>
</evidence>
<evidence type="ECO:0000313" key="3">
    <source>
        <dbReference type="Proteomes" id="UP000178367"/>
    </source>
</evidence>
<dbReference type="InterPro" id="IPR036873">
    <property type="entry name" value="Rhodanese-like_dom_sf"/>
</dbReference>
<dbReference type="AlphaFoldDB" id="A0A1F5SER1"/>
<dbReference type="InterPro" id="IPR050229">
    <property type="entry name" value="GlpE_sulfurtransferase"/>
</dbReference>
<dbReference type="Proteomes" id="UP000178367">
    <property type="component" value="Unassembled WGS sequence"/>
</dbReference>
<organism evidence="2 3">
    <name type="scientific">Candidatus Falkowbacteria bacterium RIFOXYA2_FULL_47_19</name>
    <dbReference type="NCBI Taxonomy" id="1797994"/>
    <lineage>
        <taxon>Bacteria</taxon>
        <taxon>Candidatus Falkowiibacteriota</taxon>
    </lineage>
</organism>
<sequence>MPKDIFITELSDLIKSGQAEIIDVREPDEYKLIRIKGAKLIPGSELAARQEEIDWQKPVVFYCRSGVRSRLAANFFARQGREAFNLSGGIKACYKDKSFDNLEIPAAVEAVNEYLG</sequence>
<protein>
    <recommendedName>
        <fullName evidence="1">Rhodanese domain-containing protein</fullName>
    </recommendedName>
</protein>
<dbReference type="Gene3D" id="3.40.250.10">
    <property type="entry name" value="Rhodanese-like domain"/>
    <property type="match status" value="1"/>
</dbReference>
<dbReference type="CDD" id="cd00158">
    <property type="entry name" value="RHOD"/>
    <property type="match status" value="1"/>
</dbReference>
<dbReference type="EMBL" id="MFGB01000023">
    <property type="protein sequence ID" value="OGF25188.1"/>
    <property type="molecule type" value="Genomic_DNA"/>
</dbReference>
<dbReference type="SUPFAM" id="SSF52821">
    <property type="entry name" value="Rhodanese/Cell cycle control phosphatase"/>
    <property type="match status" value="1"/>
</dbReference>
<feature type="domain" description="Rhodanese" evidence="1">
    <location>
        <begin position="15"/>
        <end position="98"/>
    </location>
</feature>
<gene>
    <name evidence="2" type="ORF">A2227_07670</name>
</gene>
<dbReference type="SMART" id="SM00450">
    <property type="entry name" value="RHOD"/>
    <property type="match status" value="1"/>
</dbReference>
<dbReference type="PANTHER" id="PTHR43031">
    <property type="entry name" value="FAD-DEPENDENT OXIDOREDUCTASE"/>
    <property type="match status" value="1"/>
</dbReference>
<dbReference type="Pfam" id="PF00581">
    <property type="entry name" value="Rhodanese"/>
    <property type="match status" value="1"/>
</dbReference>
<dbReference type="InterPro" id="IPR001763">
    <property type="entry name" value="Rhodanese-like_dom"/>
</dbReference>
<reference evidence="2 3" key="1">
    <citation type="journal article" date="2016" name="Nat. Commun.">
        <title>Thousands of microbial genomes shed light on interconnected biogeochemical processes in an aquifer system.</title>
        <authorList>
            <person name="Anantharaman K."/>
            <person name="Brown C.T."/>
            <person name="Hug L.A."/>
            <person name="Sharon I."/>
            <person name="Castelle C.J."/>
            <person name="Probst A.J."/>
            <person name="Thomas B.C."/>
            <person name="Singh A."/>
            <person name="Wilkins M.J."/>
            <person name="Karaoz U."/>
            <person name="Brodie E.L."/>
            <person name="Williams K.H."/>
            <person name="Hubbard S.S."/>
            <person name="Banfield J.F."/>
        </authorList>
    </citation>
    <scope>NUCLEOTIDE SEQUENCE [LARGE SCALE GENOMIC DNA]</scope>
</reference>
<evidence type="ECO:0000259" key="1">
    <source>
        <dbReference type="PROSITE" id="PS50206"/>
    </source>
</evidence>
<dbReference type="STRING" id="1797994.A2227_07670"/>
<dbReference type="PROSITE" id="PS50206">
    <property type="entry name" value="RHODANESE_3"/>
    <property type="match status" value="1"/>
</dbReference>
<name>A0A1F5SER1_9BACT</name>
<comment type="caution">
    <text evidence="2">The sequence shown here is derived from an EMBL/GenBank/DDBJ whole genome shotgun (WGS) entry which is preliminary data.</text>
</comment>
<accession>A0A1F5SER1</accession>
<proteinExistence type="predicted"/>
<dbReference type="PANTHER" id="PTHR43031:SF1">
    <property type="entry name" value="PYRIDINE NUCLEOTIDE-DISULPHIDE OXIDOREDUCTASE"/>
    <property type="match status" value="1"/>
</dbReference>